<dbReference type="InterPro" id="IPR036663">
    <property type="entry name" value="Fumarylacetoacetase_C_sf"/>
</dbReference>
<comment type="caution">
    <text evidence="4">The sequence shown here is derived from an EMBL/GenBank/DDBJ whole genome shotgun (WGS) entry which is preliminary data.</text>
</comment>
<organism evidence="4 5">
    <name type="scientific">Marinihelvus fidelis</name>
    <dbReference type="NCBI Taxonomy" id="2613842"/>
    <lineage>
        <taxon>Bacteria</taxon>
        <taxon>Pseudomonadati</taxon>
        <taxon>Pseudomonadota</taxon>
        <taxon>Gammaproteobacteria</taxon>
        <taxon>Chromatiales</taxon>
        <taxon>Wenzhouxiangellaceae</taxon>
        <taxon>Marinihelvus</taxon>
    </lineage>
</organism>
<comment type="similarity">
    <text evidence="1">Belongs to the FAH family.</text>
</comment>
<dbReference type="AlphaFoldDB" id="A0A5N0TC87"/>
<keyword evidence="2" id="KW-0479">Metal-binding</keyword>
<keyword evidence="4" id="KW-0413">Isomerase</keyword>
<proteinExistence type="inferred from homology"/>
<gene>
    <name evidence="4" type="ORF">F3N42_05335</name>
</gene>
<name>A0A5N0TC87_9GAMM</name>
<dbReference type="PANTHER" id="PTHR42796:SF7">
    <property type="entry name" value="2-DEHYDRO-3-DEOXY-D-ARABINONATE DEHYDRATASE"/>
    <property type="match status" value="1"/>
</dbReference>
<reference evidence="4 5" key="1">
    <citation type="submission" date="2019-09" db="EMBL/GenBank/DDBJ databases">
        <title>Wenzhouxiangella sp. Genome sequencing and assembly.</title>
        <authorList>
            <person name="Zhang R."/>
        </authorList>
    </citation>
    <scope>NUCLEOTIDE SEQUENCE [LARGE SCALE GENOMIC DNA]</scope>
    <source>
        <strain evidence="4 5">W260</strain>
    </source>
</reference>
<accession>A0A5N0TC87</accession>
<evidence type="ECO:0000259" key="3">
    <source>
        <dbReference type="Pfam" id="PF01557"/>
    </source>
</evidence>
<dbReference type="GO" id="GO:0016853">
    <property type="term" value="F:isomerase activity"/>
    <property type="evidence" value="ECO:0007669"/>
    <property type="project" value="UniProtKB-KW"/>
</dbReference>
<dbReference type="SUPFAM" id="SSF56529">
    <property type="entry name" value="FAH"/>
    <property type="match status" value="1"/>
</dbReference>
<dbReference type="InterPro" id="IPR011234">
    <property type="entry name" value="Fumarylacetoacetase-like_C"/>
</dbReference>
<dbReference type="Proteomes" id="UP000325372">
    <property type="component" value="Unassembled WGS sequence"/>
</dbReference>
<keyword evidence="5" id="KW-1185">Reference proteome</keyword>
<feature type="domain" description="Fumarylacetoacetase-like C-terminal" evidence="3">
    <location>
        <begin position="101"/>
        <end position="274"/>
    </location>
</feature>
<dbReference type="PANTHER" id="PTHR42796">
    <property type="entry name" value="FUMARYLACETOACETATE HYDROLASE DOMAIN-CONTAINING PROTEIN 2A-RELATED"/>
    <property type="match status" value="1"/>
</dbReference>
<dbReference type="Gene3D" id="3.90.850.10">
    <property type="entry name" value="Fumarylacetoacetase-like, C-terminal domain"/>
    <property type="match status" value="1"/>
</dbReference>
<sequence>MLYRTAEGPVACRDGVCWALPGGWNDWVDSDKLAQKLARHAQDHAASPDLDEASLAPLAPLLDQEVWACGVTYRRSREARMEESESAGGGDFYDRVYTAARPELFLKATAHRVVGPGDDLGLRSDSSWMVPEPELVLVVTSSGEIVGCTVGNDLSCRDIEGENPLYLPQAKTFDRCAALGPGIRVAEELPGPDTAIRLSISRGGETVFSGETRLADMKRTPRELVGFLFRDNSHPGGCLLMTGTGIVPGDDFALAAGDVMRISIDGIGTLENAVAPLTPGGKGIGLS</sequence>
<evidence type="ECO:0000256" key="2">
    <source>
        <dbReference type="ARBA" id="ARBA00022723"/>
    </source>
</evidence>
<dbReference type="GO" id="GO:0046872">
    <property type="term" value="F:metal ion binding"/>
    <property type="evidence" value="ECO:0007669"/>
    <property type="project" value="UniProtKB-KW"/>
</dbReference>
<evidence type="ECO:0000313" key="4">
    <source>
        <dbReference type="EMBL" id="KAA9132642.1"/>
    </source>
</evidence>
<dbReference type="InterPro" id="IPR051121">
    <property type="entry name" value="FAH"/>
</dbReference>
<dbReference type="GO" id="GO:0044281">
    <property type="term" value="P:small molecule metabolic process"/>
    <property type="evidence" value="ECO:0007669"/>
    <property type="project" value="UniProtKB-ARBA"/>
</dbReference>
<protein>
    <submittedName>
        <fullName evidence="4">2-hydroxyhepta-2,4-diene-1,7-dioate isomerase</fullName>
    </submittedName>
</protein>
<evidence type="ECO:0000313" key="5">
    <source>
        <dbReference type="Proteomes" id="UP000325372"/>
    </source>
</evidence>
<evidence type="ECO:0000256" key="1">
    <source>
        <dbReference type="ARBA" id="ARBA00010211"/>
    </source>
</evidence>
<dbReference type="Pfam" id="PF01557">
    <property type="entry name" value="FAA_hydrolase"/>
    <property type="match status" value="1"/>
</dbReference>
<dbReference type="EMBL" id="VYXP01000003">
    <property type="protein sequence ID" value="KAA9132642.1"/>
    <property type="molecule type" value="Genomic_DNA"/>
</dbReference>